<dbReference type="Pfam" id="PF00512">
    <property type="entry name" value="HisKA"/>
    <property type="match status" value="1"/>
</dbReference>
<name>A0A1G1W2E4_9BACT</name>
<evidence type="ECO:0000256" key="3">
    <source>
        <dbReference type="ARBA" id="ARBA00022553"/>
    </source>
</evidence>
<gene>
    <name evidence="9" type="ORF">A2113_00720</name>
</gene>
<dbReference type="GO" id="GO:0000155">
    <property type="term" value="F:phosphorelay sensor kinase activity"/>
    <property type="evidence" value="ECO:0007669"/>
    <property type="project" value="InterPro"/>
</dbReference>
<feature type="transmembrane region" description="Helical" evidence="7">
    <location>
        <begin position="116"/>
        <end position="134"/>
    </location>
</feature>
<keyword evidence="6" id="KW-0902">Two-component regulatory system</keyword>
<keyword evidence="7" id="KW-0812">Transmembrane</keyword>
<dbReference type="InterPro" id="IPR005467">
    <property type="entry name" value="His_kinase_dom"/>
</dbReference>
<feature type="domain" description="Histidine kinase" evidence="8">
    <location>
        <begin position="201"/>
        <end position="420"/>
    </location>
</feature>
<evidence type="ECO:0000256" key="4">
    <source>
        <dbReference type="ARBA" id="ARBA00022679"/>
    </source>
</evidence>
<evidence type="ECO:0000256" key="2">
    <source>
        <dbReference type="ARBA" id="ARBA00012438"/>
    </source>
</evidence>
<dbReference type="PRINTS" id="PR00344">
    <property type="entry name" value="BCTRLSENSOR"/>
</dbReference>
<dbReference type="Gene3D" id="1.10.287.130">
    <property type="match status" value="1"/>
</dbReference>
<dbReference type="InterPro" id="IPR003661">
    <property type="entry name" value="HisK_dim/P_dom"/>
</dbReference>
<dbReference type="EC" id="2.7.13.3" evidence="2"/>
<feature type="transmembrane region" description="Helical" evidence="7">
    <location>
        <begin position="146"/>
        <end position="165"/>
    </location>
</feature>
<dbReference type="Gene3D" id="3.30.565.10">
    <property type="entry name" value="Histidine kinase-like ATPase, C-terminal domain"/>
    <property type="match status" value="1"/>
</dbReference>
<dbReference type="SMART" id="SM00388">
    <property type="entry name" value="HisKA"/>
    <property type="match status" value="1"/>
</dbReference>
<dbReference type="SUPFAM" id="SSF47384">
    <property type="entry name" value="Homodimeric domain of signal transducing histidine kinase"/>
    <property type="match status" value="1"/>
</dbReference>
<feature type="transmembrane region" description="Helical" evidence="7">
    <location>
        <begin position="12"/>
        <end position="35"/>
    </location>
</feature>
<organism evidence="9 10">
    <name type="scientific">Candidatus Woykebacteria bacterium GWA1_44_8</name>
    <dbReference type="NCBI Taxonomy" id="1802591"/>
    <lineage>
        <taxon>Bacteria</taxon>
        <taxon>Candidatus Woykeibacteriota</taxon>
    </lineage>
</organism>
<evidence type="ECO:0000313" key="10">
    <source>
        <dbReference type="Proteomes" id="UP000176299"/>
    </source>
</evidence>
<keyword evidence="3" id="KW-0597">Phosphoprotein</keyword>
<dbReference type="EMBL" id="MHCN01000010">
    <property type="protein sequence ID" value="OGY21836.1"/>
    <property type="molecule type" value="Genomic_DNA"/>
</dbReference>
<protein>
    <recommendedName>
        <fullName evidence="2">histidine kinase</fullName>
        <ecNumber evidence="2">2.7.13.3</ecNumber>
    </recommendedName>
</protein>
<dbReference type="PANTHER" id="PTHR43711:SF1">
    <property type="entry name" value="HISTIDINE KINASE 1"/>
    <property type="match status" value="1"/>
</dbReference>
<dbReference type="InterPro" id="IPR036890">
    <property type="entry name" value="HATPase_C_sf"/>
</dbReference>
<dbReference type="CDD" id="cd00075">
    <property type="entry name" value="HATPase"/>
    <property type="match status" value="1"/>
</dbReference>
<keyword evidence="7" id="KW-0472">Membrane</keyword>
<comment type="catalytic activity">
    <reaction evidence="1">
        <text>ATP + protein L-histidine = ADP + protein N-phospho-L-histidine.</text>
        <dbReference type="EC" id="2.7.13.3"/>
    </reaction>
</comment>
<evidence type="ECO:0000256" key="5">
    <source>
        <dbReference type="ARBA" id="ARBA00022777"/>
    </source>
</evidence>
<keyword evidence="7" id="KW-1133">Transmembrane helix</keyword>
<evidence type="ECO:0000256" key="1">
    <source>
        <dbReference type="ARBA" id="ARBA00000085"/>
    </source>
</evidence>
<dbReference type="PANTHER" id="PTHR43711">
    <property type="entry name" value="TWO-COMPONENT HISTIDINE KINASE"/>
    <property type="match status" value="1"/>
</dbReference>
<reference evidence="9 10" key="1">
    <citation type="journal article" date="2016" name="Nat. Commun.">
        <title>Thousands of microbial genomes shed light on interconnected biogeochemical processes in an aquifer system.</title>
        <authorList>
            <person name="Anantharaman K."/>
            <person name="Brown C.T."/>
            <person name="Hug L.A."/>
            <person name="Sharon I."/>
            <person name="Castelle C.J."/>
            <person name="Probst A.J."/>
            <person name="Thomas B.C."/>
            <person name="Singh A."/>
            <person name="Wilkins M.J."/>
            <person name="Karaoz U."/>
            <person name="Brodie E.L."/>
            <person name="Williams K.H."/>
            <person name="Hubbard S.S."/>
            <person name="Banfield J.F."/>
        </authorList>
    </citation>
    <scope>NUCLEOTIDE SEQUENCE [LARGE SCALE GENOMIC DNA]</scope>
</reference>
<evidence type="ECO:0000259" key="8">
    <source>
        <dbReference type="PROSITE" id="PS50109"/>
    </source>
</evidence>
<dbReference type="Pfam" id="PF02518">
    <property type="entry name" value="HATPase_c"/>
    <property type="match status" value="1"/>
</dbReference>
<dbReference type="PROSITE" id="PS50109">
    <property type="entry name" value="HIS_KIN"/>
    <property type="match status" value="1"/>
</dbReference>
<keyword evidence="5" id="KW-0418">Kinase</keyword>
<evidence type="ECO:0000256" key="7">
    <source>
        <dbReference type="SAM" id="Phobius"/>
    </source>
</evidence>
<dbReference type="SUPFAM" id="SSF55874">
    <property type="entry name" value="ATPase domain of HSP90 chaperone/DNA topoisomerase II/histidine kinase"/>
    <property type="match status" value="1"/>
</dbReference>
<comment type="caution">
    <text evidence="9">The sequence shown here is derived from an EMBL/GenBank/DDBJ whole genome shotgun (WGS) entry which is preliminary data.</text>
</comment>
<dbReference type="FunFam" id="3.30.565.10:FF:000006">
    <property type="entry name" value="Sensor histidine kinase WalK"/>
    <property type="match status" value="1"/>
</dbReference>
<dbReference type="SMART" id="SM00387">
    <property type="entry name" value="HATPase_c"/>
    <property type="match status" value="1"/>
</dbReference>
<sequence>MEELEIRFQRLWKFSEIIVGATIVFGLLIIQLPITPPPNKLVIYATAAVIALFTFALHRVKLPISPANKNFIESVADLVAITVVVHVTGGVRSYFNFLYLLPGIDMAVVSTKRHTFAFWLLTSGFIFSEAAIFGGQEVHSFADITASSYSLAILNSWAVGLVTVYGRFLAREAEAAQGAATAAVVEKEKAINKLKDEFLFIISHELRGPITAIRGYLELFLTGGAGTLETPVKNLAAAAFRQGEHLNNLIAELLDISRLETGKLHLSREIFDLNEFLGELAKEVEQEADEKKIKLTLPVATNKILVNADKERVREVVVHLLENSIKFTGEFGKIWLWAEEKDNKALVSVADTGVGIPAEEIPDLFGRFYKGKSQNASEKEGAGLGLFLVKELVKVMGGEIFVESQVGKGSKFTFTLPTAKSS</sequence>
<accession>A0A1G1W2E4</accession>
<dbReference type="STRING" id="1802591.A2113_00720"/>
<dbReference type="InterPro" id="IPR050736">
    <property type="entry name" value="Sensor_HK_Regulatory"/>
</dbReference>
<evidence type="ECO:0000256" key="6">
    <source>
        <dbReference type="ARBA" id="ARBA00023012"/>
    </source>
</evidence>
<proteinExistence type="predicted"/>
<dbReference type="InterPro" id="IPR004358">
    <property type="entry name" value="Sig_transdc_His_kin-like_C"/>
</dbReference>
<dbReference type="InterPro" id="IPR036097">
    <property type="entry name" value="HisK_dim/P_sf"/>
</dbReference>
<dbReference type="AlphaFoldDB" id="A0A1G1W2E4"/>
<dbReference type="InterPro" id="IPR003594">
    <property type="entry name" value="HATPase_dom"/>
</dbReference>
<evidence type="ECO:0000313" key="9">
    <source>
        <dbReference type="EMBL" id="OGY21836.1"/>
    </source>
</evidence>
<feature type="transmembrane region" description="Helical" evidence="7">
    <location>
        <begin position="41"/>
        <end position="58"/>
    </location>
</feature>
<dbReference type="Pfam" id="PF25323">
    <property type="entry name" value="6TM_PilS"/>
    <property type="match status" value="1"/>
</dbReference>
<dbReference type="Proteomes" id="UP000176299">
    <property type="component" value="Unassembled WGS sequence"/>
</dbReference>
<dbReference type="CDD" id="cd00082">
    <property type="entry name" value="HisKA"/>
    <property type="match status" value="1"/>
</dbReference>
<keyword evidence="4" id="KW-0808">Transferase</keyword>